<organism evidence="1 2">
    <name type="scientific">Falsiroseomonas tokyonensis</name>
    <dbReference type="NCBI Taxonomy" id="430521"/>
    <lineage>
        <taxon>Bacteria</taxon>
        <taxon>Pseudomonadati</taxon>
        <taxon>Pseudomonadota</taxon>
        <taxon>Alphaproteobacteria</taxon>
        <taxon>Acetobacterales</taxon>
        <taxon>Roseomonadaceae</taxon>
        <taxon>Falsiroseomonas</taxon>
    </lineage>
</organism>
<dbReference type="Proteomes" id="UP001595420">
    <property type="component" value="Unassembled WGS sequence"/>
</dbReference>
<gene>
    <name evidence="1" type="ORF">ACFOD3_06200</name>
</gene>
<name>A0ABV7BRX8_9PROT</name>
<evidence type="ECO:0000313" key="2">
    <source>
        <dbReference type="Proteomes" id="UP001595420"/>
    </source>
</evidence>
<proteinExistence type="predicted"/>
<evidence type="ECO:0000313" key="1">
    <source>
        <dbReference type="EMBL" id="MFC2999476.1"/>
    </source>
</evidence>
<protein>
    <submittedName>
        <fullName evidence="1">Uncharacterized protein</fullName>
    </submittedName>
</protein>
<reference evidence="2" key="1">
    <citation type="journal article" date="2019" name="Int. J. Syst. Evol. Microbiol.">
        <title>The Global Catalogue of Microorganisms (GCM) 10K type strain sequencing project: providing services to taxonomists for standard genome sequencing and annotation.</title>
        <authorList>
            <consortium name="The Broad Institute Genomics Platform"/>
            <consortium name="The Broad Institute Genome Sequencing Center for Infectious Disease"/>
            <person name="Wu L."/>
            <person name="Ma J."/>
        </authorList>
    </citation>
    <scope>NUCLEOTIDE SEQUENCE [LARGE SCALE GENOMIC DNA]</scope>
    <source>
        <strain evidence="2">CGMCC 1.16855</strain>
    </source>
</reference>
<accession>A0ABV7BRX8</accession>
<comment type="caution">
    <text evidence="1">The sequence shown here is derived from an EMBL/GenBank/DDBJ whole genome shotgun (WGS) entry which is preliminary data.</text>
</comment>
<keyword evidence="2" id="KW-1185">Reference proteome</keyword>
<sequence>MPSVVDAPEGRTPSERFEVLNEVVGGSKGEELCLQRFNAWVVKGLGGGVLDGLVYPFGLAG</sequence>
<dbReference type="RefSeq" id="WP_216835517.1">
    <property type="nucleotide sequence ID" value="NZ_JAFNJS010000002.1"/>
</dbReference>
<dbReference type="EMBL" id="JBHRSB010000002">
    <property type="protein sequence ID" value="MFC2999476.1"/>
    <property type="molecule type" value="Genomic_DNA"/>
</dbReference>